<organism evidence="1 2">
    <name type="scientific">Phytophthora nicotianae P10297</name>
    <dbReference type="NCBI Taxonomy" id="1317064"/>
    <lineage>
        <taxon>Eukaryota</taxon>
        <taxon>Sar</taxon>
        <taxon>Stramenopiles</taxon>
        <taxon>Oomycota</taxon>
        <taxon>Peronosporomycetes</taxon>
        <taxon>Peronosporales</taxon>
        <taxon>Peronosporaceae</taxon>
        <taxon>Phytophthora</taxon>
    </lineage>
</organism>
<dbReference type="Proteomes" id="UP000018948">
    <property type="component" value="Unassembled WGS sequence"/>
</dbReference>
<comment type="caution">
    <text evidence="1">The sequence shown here is derived from an EMBL/GenBank/DDBJ whole genome shotgun (WGS) entry which is preliminary data.</text>
</comment>
<dbReference type="AlphaFoldDB" id="W2ZU45"/>
<name>W2ZU45_PHYNI</name>
<reference evidence="1 2" key="1">
    <citation type="submission" date="2013-11" db="EMBL/GenBank/DDBJ databases">
        <title>The Genome Sequence of Phytophthora parasitica P10297.</title>
        <authorList>
            <consortium name="The Broad Institute Genomics Platform"/>
            <person name="Russ C."/>
            <person name="Tyler B."/>
            <person name="Panabieres F."/>
            <person name="Shan W."/>
            <person name="Tripathy S."/>
            <person name="Grunwald N."/>
            <person name="Machado M."/>
            <person name="Johnson C.S."/>
            <person name="Walker B."/>
            <person name="Young S.K."/>
            <person name="Zeng Q."/>
            <person name="Gargeya S."/>
            <person name="Fitzgerald M."/>
            <person name="Haas B."/>
            <person name="Abouelleil A."/>
            <person name="Allen A.W."/>
            <person name="Alvarado L."/>
            <person name="Arachchi H.M."/>
            <person name="Berlin A.M."/>
            <person name="Chapman S.B."/>
            <person name="Gainer-Dewar J."/>
            <person name="Goldberg J."/>
            <person name="Griggs A."/>
            <person name="Gujja S."/>
            <person name="Hansen M."/>
            <person name="Howarth C."/>
            <person name="Imamovic A."/>
            <person name="Ireland A."/>
            <person name="Larimer J."/>
            <person name="McCowan C."/>
            <person name="Murphy C."/>
            <person name="Pearson M."/>
            <person name="Poon T.W."/>
            <person name="Priest M."/>
            <person name="Roberts A."/>
            <person name="Saif S."/>
            <person name="Shea T."/>
            <person name="Sisk P."/>
            <person name="Sykes S."/>
            <person name="Wortman J."/>
            <person name="Nusbaum C."/>
            <person name="Birren B."/>
        </authorList>
    </citation>
    <scope>NUCLEOTIDE SEQUENCE [LARGE SCALE GENOMIC DNA]</scope>
    <source>
        <strain evidence="1 2">P10297</strain>
    </source>
</reference>
<accession>W2ZU45</accession>
<evidence type="ECO:0000313" key="1">
    <source>
        <dbReference type="EMBL" id="ETP50565.1"/>
    </source>
</evidence>
<gene>
    <name evidence="1" type="ORF">F442_04159</name>
</gene>
<dbReference type="EMBL" id="ANIY01000963">
    <property type="protein sequence ID" value="ETP50565.1"/>
    <property type="molecule type" value="Genomic_DNA"/>
</dbReference>
<evidence type="ECO:0000313" key="2">
    <source>
        <dbReference type="Proteomes" id="UP000018948"/>
    </source>
</evidence>
<protein>
    <submittedName>
        <fullName evidence="1">Uncharacterized protein</fullName>
    </submittedName>
</protein>
<proteinExistence type="predicted"/>
<sequence>MQDIMQLSSVGAYVVSWQKPGSQVSRAFQEQSQFHLASVVLGSTWHYQFAIHPLIVPDIPAIHGSPSNIATRPHAQIDWTCFVAIFAEERRRGGALVFGS</sequence>